<dbReference type="InterPro" id="IPR008967">
    <property type="entry name" value="p53-like_TF_DNA-bd_sf"/>
</dbReference>
<dbReference type="EnsemblMetazoa" id="CapteT152028">
    <property type="protein sequence ID" value="CapteP152028"/>
    <property type="gene ID" value="CapteG152028"/>
</dbReference>
<evidence type="ECO:0000256" key="6">
    <source>
        <dbReference type="PROSITE-ProRule" id="PRU00201"/>
    </source>
</evidence>
<protein>
    <recommendedName>
        <fullName evidence="8">T-box domain-containing protein</fullName>
    </recommendedName>
</protein>
<dbReference type="OrthoDB" id="7442607at2759"/>
<evidence type="ECO:0000256" key="1">
    <source>
        <dbReference type="ARBA" id="ARBA00004123"/>
    </source>
</evidence>
<feature type="compositionally biased region" description="Pro residues" evidence="7">
    <location>
        <begin position="510"/>
        <end position="520"/>
    </location>
</feature>
<dbReference type="OMA" id="KWCEYIT"/>
<comment type="subcellular location">
    <subcellularLocation>
        <location evidence="1 6">Nucleus</location>
    </subcellularLocation>
</comment>
<evidence type="ECO:0000256" key="5">
    <source>
        <dbReference type="ARBA" id="ARBA00023242"/>
    </source>
</evidence>
<keyword evidence="5 6" id="KW-0539">Nucleus</keyword>
<feature type="domain" description="T-box" evidence="8">
    <location>
        <begin position="54"/>
        <end position="233"/>
    </location>
</feature>
<dbReference type="PROSITE" id="PS01283">
    <property type="entry name" value="TBOX_1"/>
    <property type="match status" value="1"/>
</dbReference>
<dbReference type="SUPFAM" id="SSF49417">
    <property type="entry name" value="p53-like transcription factors"/>
    <property type="match status" value="1"/>
</dbReference>
<feature type="compositionally biased region" description="Basic and acidic residues" evidence="7">
    <location>
        <begin position="226"/>
        <end position="238"/>
    </location>
</feature>
<feature type="DNA-binding region" description="T-box" evidence="6">
    <location>
        <begin position="59"/>
        <end position="233"/>
    </location>
</feature>
<feature type="compositionally biased region" description="Low complexity" evidence="7">
    <location>
        <begin position="573"/>
        <end position="601"/>
    </location>
</feature>
<evidence type="ECO:0000313" key="11">
    <source>
        <dbReference type="Proteomes" id="UP000014760"/>
    </source>
</evidence>
<name>R7VI09_CAPTE</name>
<dbReference type="PANTHER" id="PTHR11267:SF181">
    <property type="entry name" value="OPTOMOTOR-BLIND PROTEIN"/>
    <property type="match status" value="1"/>
</dbReference>
<feature type="compositionally biased region" description="Low complexity" evidence="7">
    <location>
        <begin position="317"/>
        <end position="326"/>
    </location>
</feature>
<dbReference type="GO" id="GO:0000785">
    <property type="term" value="C:chromatin"/>
    <property type="evidence" value="ECO:0007669"/>
    <property type="project" value="TreeGrafter"/>
</dbReference>
<evidence type="ECO:0000256" key="4">
    <source>
        <dbReference type="ARBA" id="ARBA00023163"/>
    </source>
</evidence>
<dbReference type="Pfam" id="PF00907">
    <property type="entry name" value="T-box"/>
    <property type="match status" value="1"/>
</dbReference>
<dbReference type="Gene3D" id="2.60.40.820">
    <property type="entry name" value="Transcription factor, T-box"/>
    <property type="match status" value="1"/>
</dbReference>
<feature type="compositionally biased region" description="Low complexity" evidence="7">
    <location>
        <begin position="247"/>
        <end position="262"/>
    </location>
</feature>
<keyword evidence="3 6" id="KW-0238">DNA-binding</keyword>
<proteinExistence type="predicted"/>
<dbReference type="InterPro" id="IPR002070">
    <property type="entry name" value="TF_Brachyury"/>
</dbReference>
<keyword evidence="11" id="KW-1185">Reference proteome</keyword>
<evidence type="ECO:0000313" key="9">
    <source>
        <dbReference type="EMBL" id="ELU15946.1"/>
    </source>
</evidence>
<feature type="region of interest" description="Disordered" evidence="7">
    <location>
        <begin position="226"/>
        <end position="277"/>
    </location>
</feature>
<dbReference type="CDD" id="cd20188">
    <property type="entry name" value="T-box_TBX2_3-like"/>
    <property type="match status" value="1"/>
</dbReference>
<dbReference type="PRINTS" id="PR00938">
    <property type="entry name" value="BRACHYURY"/>
</dbReference>
<dbReference type="GO" id="GO:0000981">
    <property type="term" value="F:DNA-binding transcription factor activity, RNA polymerase II-specific"/>
    <property type="evidence" value="ECO:0007669"/>
    <property type="project" value="TreeGrafter"/>
</dbReference>
<dbReference type="PROSITE" id="PS01264">
    <property type="entry name" value="TBOX_2"/>
    <property type="match status" value="1"/>
</dbReference>
<feature type="region of interest" description="Disordered" evidence="7">
    <location>
        <begin position="296"/>
        <end position="384"/>
    </location>
</feature>
<evidence type="ECO:0000256" key="2">
    <source>
        <dbReference type="ARBA" id="ARBA00023015"/>
    </source>
</evidence>
<dbReference type="STRING" id="283909.R7VI09"/>
<dbReference type="EMBL" id="AMQN01017716">
    <property type="status" value="NOT_ANNOTATED_CDS"/>
    <property type="molecule type" value="Genomic_DNA"/>
</dbReference>
<evidence type="ECO:0000313" key="10">
    <source>
        <dbReference type="EnsemblMetazoa" id="CapteP152028"/>
    </source>
</evidence>
<dbReference type="SMART" id="SM00425">
    <property type="entry name" value="TBOX"/>
    <property type="match status" value="1"/>
</dbReference>
<dbReference type="PRINTS" id="PR00937">
    <property type="entry name" value="TBOX"/>
</dbReference>
<dbReference type="InterPro" id="IPR046360">
    <property type="entry name" value="T-box_DNA-bd"/>
</dbReference>
<reference evidence="11" key="1">
    <citation type="submission" date="2012-12" db="EMBL/GenBank/DDBJ databases">
        <authorList>
            <person name="Hellsten U."/>
            <person name="Grimwood J."/>
            <person name="Chapman J.A."/>
            <person name="Shapiro H."/>
            <person name="Aerts A."/>
            <person name="Otillar R.P."/>
            <person name="Terry A.Y."/>
            <person name="Boore J.L."/>
            <person name="Simakov O."/>
            <person name="Marletaz F."/>
            <person name="Cho S.-J."/>
            <person name="Edsinger-Gonzales E."/>
            <person name="Havlak P."/>
            <person name="Kuo D.-H."/>
            <person name="Larsson T."/>
            <person name="Lv J."/>
            <person name="Arendt D."/>
            <person name="Savage R."/>
            <person name="Osoegawa K."/>
            <person name="de Jong P."/>
            <person name="Lindberg D.R."/>
            <person name="Seaver E.C."/>
            <person name="Weisblat D.A."/>
            <person name="Putnam N.H."/>
            <person name="Grigoriev I.V."/>
            <person name="Rokhsar D.S."/>
        </authorList>
    </citation>
    <scope>NUCLEOTIDE SEQUENCE</scope>
    <source>
        <strain evidence="11">I ESC-2004</strain>
    </source>
</reference>
<feature type="compositionally biased region" description="Basic and acidic residues" evidence="7">
    <location>
        <begin position="345"/>
        <end position="357"/>
    </location>
</feature>
<organism evidence="9">
    <name type="scientific">Capitella teleta</name>
    <name type="common">Polychaete worm</name>
    <dbReference type="NCBI Taxonomy" id="283909"/>
    <lineage>
        <taxon>Eukaryota</taxon>
        <taxon>Metazoa</taxon>
        <taxon>Spiralia</taxon>
        <taxon>Lophotrochozoa</taxon>
        <taxon>Annelida</taxon>
        <taxon>Polychaeta</taxon>
        <taxon>Sedentaria</taxon>
        <taxon>Scolecida</taxon>
        <taxon>Capitellidae</taxon>
        <taxon>Capitella</taxon>
    </lineage>
</organism>
<dbReference type="AlphaFoldDB" id="R7VI09"/>
<dbReference type="EMBL" id="KB293447">
    <property type="protein sequence ID" value="ELU15946.1"/>
    <property type="molecule type" value="Genomic_DNA"/>
</dbReference>
<accession>R7VI09</accession>
<dbReference type="PANTHER" id="PTHR11267">
    <property type="entry name" value="T-BOX PROTEIN-RELATED"/>
    <property type="match status" value="1"/>
</dbReference>
<dbReference type="GO" id="GO:0001708">
    <property type="term" value="P:cell fate specification"/>
    <property type="evidence" value="ECO:0007669"/>
    <property type="project" value="TreeGrafter"/>
</dbReference>
<dbReference type="GO" id="GO:0045893">
    <property type="term" value="P:positive regulation of DNA-templated transcription"/>
    <property type="evidence" value="ECO:0007669"/>
    <property type="project" value="InterPro"/>
</dbReference>
<dbReference type="InterPro" id="IPR018186">
    <property type="entry name" value="TF_T-box_CS"/>
</dbReference>
<reference evidence="10" key="3">
    <citation type="submission" date="2015-06" db="UniProtKB">
        <authorList>
            <consortium name="EnsemblMetazoa"/>
        </authorList>
    </citation>
    <scope>IDENTIFICATION</scope>
</reference>
<dbReference type="FunFam" id="2.60.40.820:FF:000003">
    <property type="entry name" value="T-box transcription factor TBX3"/>
    <property type="match status" value="1"/>
</dbReference>
<dbReference type="InterPro" id="IPR001699">
    <property type="entry name" value="TF_T-box"/>
</dbReference>
<reference evidence="9 11" key="2">
    <citation type="journal article" date="2013" name="Nature">
        <title>Insights into bilaterian evolution from three spiralian genomes.</title>
        <authorList>
            <person name="Simakov O."/>
            <person name="Marletaz F."/>
            <person name="Cho S.J."/>
            <person name="Edsinger-Gonzales E."/>
            <person name="Havlak P."/>
            <person name="Hellsten U."/>
            <person name="Kuo D.H."/>
            <person name="Larsson T."/>
            <person name="Lv J."/>
            <person name="Arendt D."/>
            <person name="Savage R."/>
            <person name="Osoegawa K."/>
            <person name="de Jong P."/>
            <person name="Grimwood J."/>
            <person name="Chapman J.A."/>
            <person name="Shapiro H."/>
            <person name="Aerts A."/>
            <person name="Otillar R.P."/>
            <person name="Terry A.Y."/>
            <person name="Boore J.L."/>
            <person name="Grigoriev I.V."/>
            <person name="Lindberg D.R."/>
            <person name="Seaver E.C."/>
            <person name="Weisblat D.A."/>
            <person name="Putnam N.H."/>
            <person name="Rokhsar D.S."/>
        </authorList>
    </citation>
    <scope>NUCLEOTIDE SEQUENCE</scope>
    <source>
        <strain evidence="9 11">I ESC-2004</strain>
    </source>
</reference>
<gene>
    <name evidence="9" type="ORF">CAPTEDRAFT_152028</name>
</gene>
<dbReference type="Proteomes" id="UP000014760">
    <property type="component" value="Unassembled WGS sequence"/>
</dbReference>
<dbReference type="PROSITE" id="PS50252">
    <property type="entry name" value="TBOX_3"/>
    <property type="match status" value="1"/>
</dbReference>
<evidence type="ECO:0000256" key="7">
    <source>
        <dbReference type="SAM" id="MobiDB-lite"/>
    </source>
</evidence>
<keyword evidence="4" id="KW-0804">Transcription</keyword>
<keyword evidence="2" id="KW-0805">Transcription regulation</keyword>
<dbReference type="GO" id="GO:0000978">
    <property type="term" value="F:RNA polymerase II cis-regulatory region sequence-specific DNA binding"/>
    <property type="evidence" value="ECO:0007669"/>
    <property type="project" value="InterPro"/>
</dbReference>
<dbReference type="InterPro" id="IPR036960">
    <property type="entry name" value="T-box_sf"/>
</dbReference>
<dbReference type="FunCoup" id="R7VI09">
    <property type="interactions" value="98"/>
</dbReference>
<feature type="region of interest" description="Disordered" evidence="7">
    <location>
        <begin position="507"/>
        <end position="641"/>
    </location>
</feature>
<evidence type="ECO:0000256" key="3">
    <source>
        <dbReference type="ARBA" id="ARBA00023125"/>
    </source>
</evidence>
<sequence>MLPKLQQALTSRSHGNFMPSMPAHAGDILGRPNPGSMRPIEPEPDVQDDPKVELEYKDLWNDFHQYQTEMVITKSGRRIFPALKIKVSGLDKRSKYILLMDIVAVDDCRYKFHNSRWVVAGKADPEMPKRMYIHPDSPSTGEQWMSKVVSFHKLKLTNNISDKHGYQTILNSMHKYQPRFHLVRANDILKLPYSAFRTYVFKETQFIAVTAYQNEKITQLKIDHNPFAKGFRDSGGGKREKKRMLMTSPSSSATHGSMTSSSVPPHHYDSEDDEEEICVDDEDRSFDVMHSRAVDDAAPPKYLGGPESSPPPPDPQDLPSSAQDEPSSPRRRSPSLSSRPPSSPPREEPSSDRRPEDLSSPPPPKRPASSQCDDVSPQPKRHRPVQHEAMLPHMSPARHPDHHAPAPNVTVVQPSVHHPMLSYLYQSGMMPMGPSLPPHLLMQPPPASSAAASLHPWPFMQPHPSFDLSQLSPGSASGLARAAAMHGLLSQHGPWMHPSYAAAMLGHPGVFPPQEPPSPPSERCAPSSSPPRSHQPLVPSPGSVFSPPKPSTNSSHHGIAFKPYSLDDKERAAASSASPAPSPLSPASERPSPPAAVARPTPQKPGGPPSQLSNMERMVSGLEPKPETISFVNMNKIGQCR</sequence>
<dbReference type="GO" id="GO:0005634">
    <property type="term" value="C:nucleus"/>
    <property type="evidence" value="ECO:0007669"/>
    <property type="project" value="UniProtKB-SubCell"/>
</dbReference>
<dbReference type="HOGENOM" id="CLU_023038_1_0_1"/>
<feature type="region of interest" description="Disordered" evidence="7">
    <location>
        <begin position="13"/>
        <end position="48"/>
    </location>
</feature>
<evidence type="ECO:0000259" key="8">
    <source>
        <dbReference type="PROSITE" id="PS50252"/>
    </source>
</evidence>